<accession>A0ABW2S0T3</accession>
<evidence type="ECO:0000256" key="1">
    <source>
        <dbReference type="SAM" id="MobiDB-lite"/>
    </source>
</evidence>
<comment type="caution">
    <text evidence="3">The sequence shown here is derived from an EMBL/GenBank/DDBJ whole genome shotgun (WGS) entry which is preliminary data.</text>
</comment>
<sequence>MIEAIKFPLESGGEVLVRVDSSDQYGRVVTRGGRDYIQGAIEQAGQSFESALSTIRLVAEAVLSQLTDLASAPEEVRVEFGLELSAKAGAVLAAAGAGAQLRVALTWNSKESVGAKHGPLHGEPSPSTGSDP</sequence>
<keyword evidence="4" id="KW-1185">Reference proteome</keyword>
<dbReference type="Pfam" id="PF19493">
    <property type="entry name" value="Trypco1"/>
    <property type="match status" value="1"/>
</dbReference>
<dbReference type="EMBL" id="JBHTCS010000017">
    <property type="protein sequence ID" value="MFC7449406.1"/>
    <property type="molecule type" value="Genomic_DNA"/>
</dbReference>
<feature type="domain" description="Trypsin-co-occurring" evidence="2">
    <location>
        <begin position="7"/>
        <end position="108"/>
    </location>
</feature>
<evidence type="ECO:0000259" key="2">
    <source>
        <dbReference type="Pfam" id="PF19493"/>
    </source>
</evidence>
<organism evidence="3 4">
    <name type="scientific">Rhodococcus daqingensis</name>
    <dbReference type="NCBI Taxonomy" id="2479363"/>
    <lineage>
        <taxon>Bacteria</taxon>
        <taxon>Bacillati</taxon>
        <taxon>Actinomycetota</taxon>
        <taxon>Actinomycetes</taxon>
        <taxon>Mycobacteriales</taxon>
        <taxon>Nocardiaceae</taxon>
        <taxon>Rhodococcus</taxon>
    </lineage>
</organism>
<evidence type="ECO:0000313" key="4">
    <source>
        <dbReference type="Proteomes" id="UP001596484"/>
    </source>
</evidence>
<gene>
    <name evidence="3" type="ORF">ACFQS9_16035</name>
</gene>
<dbReference type="InterPro" id="IPR045794">
    <property type="entry name" value="Trypco1"/>
</dbReference>
<protein>
    <submittedName>
        <fullName evidence="3">CU044_2847 family protein</fullName>
    </submittedName>
</protein>
<name>A0ABW2S0T3_9NOCA</name>
<dbReference type="Proteomes" id="UP001596484">
    <property type="component" value="Unassembled WGS sequence"/>
</dbReference>
<dbReference type="RefSeq" id="WP_378406329.1">
    <property type="nucleotide sequence ID" value="NZ_JBHTCS010000017.1"/>
</dbReference>
<proteinExistence type="predicted"/>
<reference evidence="4" key="1">
    <citation type="journal article" date="2019" name="Int. J. Syst. Evol. Microbiol.">
        <title>The Global Catalogue of Microorganisms (GCM) 10K type strain sequencing project: providing services to taxonomists for standard genome sequencing and annotation.</title>
        <authorList>
            <consortium name="The Broad Institute Genomics Platform"/>
            <consortium name="The Broad Institute Genome Sequencing Center for Infectious Disease"/>
            <person name="Wu L."/>
            <person name="Ma J."/>
        </authorList>
    </citation>
    <scope>NUCLEOTIDE SEQUENCE [LARGE SCALE GENOMIC DNA]</scope>
    <source>
        <strain evidence="4">ICMP 19430</strain>
    </source>
</reference>
<dbReference type="NCBIfam" id="NF041216">
    <property type="entry name" value="CU044_2847_fam"/>
    <property type="match status" value="1"/>
</dbReference>
<feature type="region of interest" description="Disordered" evidence="1">
    <location>
        <begin position="113"/>
        <end position="132"/>
    </location>
</feature>
<evidence type="ECO:0000313" key="3">
    <source>
        <dbReference type="EMBL" id="MFC7449406.1"/>
    </source>
</evidence>